<dbReference type="PANTHER" id="PTHR30121:SF6">
    <property type="entry name" value="SLR6007 PROTEIN"/>
    <property type="match status" value="1"/>
</dbReference>
<dbReference type="PANTHER" id="PTHR30121">
    <property type="entry name" value="UNCHARACTERIZED PROTEIN YJGR-RELATED"/>
    <property type="match status" value="1"/>
</dbReference>
<reference evidence="2 3" key="1">
    <citation type="submission" date="2017-02" db="EMBL/GenBank/DDBJ databases">
        <authorList>
            <person name="Peterson S.W."/>
        </authorList>
    </citation>
    <scope>NUCLEOTIDE SEQUENCE [LARGE SCALE GENOMIC DNA]</scope>
    <source>
        <strain evidence="2 3">ATCC 27749</strain>
    </source>
</reference>
<dbReference type="InterPro" id="IPR027417">
    <property type="entry name" value="P-loop_NTPase"/>
</dbReference>
<dbReference type="Proteomes" id="UP000190286">
    <property type="component" value="Unassembled WGS sequence"/>
</dbReference>
<keyword evidence="3" id="KW-1185">Reference proteome</keyword>
<gene>
    <name evidence="2" type="ORF">SAMN02745178_01690</name>
</gene>
<dbReference type="NCBIfam" id="NF045971">
    <property type="entry name" value="conju_CD1110"/>
    <property type="match status" value="1"/>
</dbReference>
<dbReference type="InterPro" id="IPR043964">
    <property type="entry name" value="P-loop_TraG"/>
</dbReference>
<name>A0A1T4XC30_9FIRM</name>
<proteinExistence type="predicted"/>
<sequence length="778" mass="88638">MRLSEYASTRKTRGSYKMPRSVQQSIPIDRIYADGVWQSENVFSMMWQISDINYAMQSDAAKQNILTQLGTVYAGIPADCWMQVCIVSQRMDEKAFARDVLYHRENDGFDALRAERNRQIKANARENGNVVQHKYIIVSTNKPGVKEARERFVQVQGHLLSAFSALECAVTPLDNRARLEVLHKFFRISEEGRFNFDFDNCAKLGQDFRDSIAPDCIRFCKKHIEIEDFYAKCMTISEYPQQLDDKFISALLQQVPYIVLSIDIEPVETEDAFKEIDNAQMKTDAEKVRFNKKSVENLDFTSSVPQRTQEQDRIIASIRKEMTENDQQMFLSLLTVTYFADTLEDLALETDALKTTAANYNCRFTELYFQQERAFNTAMPYGLRRIESVRTMLTKSLTALVPFNTQEILTPGGICYGRNAVTGNLIIGLRTSLVNGNAMVVATSGGGKSMFVKLEILMLYLRFTKARFYVVDPENEYAPLVQELGGEVVNISVDSATHFNPLDFKYDKATKIPPHVAKAEFVLSLCEQIMGKEHILAGDKSLIDDALENIYKPLMESHYTAPCPTIKDLWMALNNQRDKRSKEIALALRIFATGSMQAFAQPTNVDMSNRLICFNIQSLGEQLKPVAMLSMLEYINTAVMSNERNDPKAATWVYFDEIYLLLRDSLSANFLYTSWKRFRKYNAYATGITQNVQDCLTNDTAYAMLANSEFVVMLRQTKDIDSVVELYGLSEPQRKYLLLAQPGEGIIKMGNSLIPFNNPQPKDTKTYKLLTTKPGEME</sequence>
<evidence type="ECO:0000259" key="1">
    <source>
        <dbReference type="Pfam" id="PF19044"/>
    </source>
</evidence>
<dbReference type="Gene3D" id="3.40.50.300">
    <property type="entry name" value="P-loop containing nucleotide triphosphate hydrolases"/>
    <property type="match status" value="1"/>
</dbReference>
<evidence type="ECO:0000313" key="2">
    <source>
        <dbReference type="EMBL" id="SKA87130.1"/>
    </source>
</evidence>
<dbReference type="EMBL" id="FUYF01000008">
    <property type="protein sequence ID" value="SKA87130.1"/>
    <property type="molecule type" value="Genomic_DNA"/>
</dbReference>
<dbReference type="SUPFAM" id="SSF52540">
    <property type="entry name" value="P-loop containing nucleoside triphosphate hydrolases"/>
    <property type="match status" value="1"/>
</dbReference>
<organism evidence="2 3">
    <name type="scientific">Gemmiger formicilis</name>
    <dbReference type="NCBI Taxonomy" id="745368"/>
    <lineage>
        <taxon>Bacteria</taxon>
        <taxon>Bacillati</taxon>
        <taxon>Bacillota</taxon>
        <taxon>Clostridia</taxon>
        <taxon>Eubacteriales</taxon>
        <taxon>Gemmiger</taxon>
    </lineage>
</organism>
<accession>A0A1T4XC30</accession>
<dbReference type="InterPro" id="IPR051162">
    <property type="entry name" value="T4SS_component"/>
</dbReference>
<dbReference type="STRING" id="745368.SAMN02745178_01690"/>
<dbReference type="Gene3D" id="1.10.8.730">
    <property type="match status" value="1"/>
</dbReference>
<dbReference type="Pfam" id="PF19044">
    <property type="entry name" value="P-loop_TraG"/>
    <property type="match status" value="1"/>
</dbReference>
<dbReference type="AlphaFoldDB" id="A0A1T4XC30"/>
<feature type="domain" description="TraG P-loop" evidence="1">
    <location>
        <begin position="433"/>
        <end position="738"/>
    </location>
</feature>
<evidence type="ECO:0000313" key="3">
    <source>
        <dbReference type="Proteomes" id="UP000190286"/>
    </source>
</evidence>
<protein>
    <submittedName>
        <fullName evidence="2">Type IV secretory pathway, VirB4 component</fullName>
    </submittedName>
</protein>